<dbReference type="OrthoDB" id="7205415at2"/>
<reference evidence="1 2" key="1">
    <citation type="journal article" date="2014" name="Genome Announc.">
        <title>Genome Sequence of a Promising Hydrogen-Producing Facultative Anaerobic Bacterium, Brevundimonas naejangsanensis Strain B1.</title>
        <authorList>
            <person name="Su H."/>
            <person name="Zhang T."/>
            <person name="Bao M."/>
            <person name="Jiang Y."/>
            <person name="Wang Y."/>
            <person name="Tan T."/>
        </authorList>
    </citation>
    <scope>NUCLEOTIDE SEQUENCE [LARGE SCALE GENOMIC DNA]</scope>
    <source>
        <strain evidence="1 2">B1</strain>
    </source>
</reference>
<proteinExistence type="predicted"/>
<evidence type="ECO:0000313" key="1">
    <source>
        <dbReference type="EMBL" id="ANF55465.1"/>
    </source>
</evidence>
<evidence type="ECO:0000313" key="2">
    <source>
        <dbReference type="Proteomes" id="UP000077603"/>
    </source>
</evidence>
<organism evidence="1 2">
    <name type="scientific">Brevundimonas naejangsanensis</name>
    <dbReference type="NCBI Taxonomy" id="588932"/>
    <lineage>
        <taxon>Bacteria</taxon>
        <taxon>Pseudomonadati</taxon>
        <taxon>Pseudomonadota</taxon>
        <taxon>Alphaproteobacteria</taxon>
        <taxon>Caulobacterales</taxon>
        <taxon>Caulobacteraceae</taxon>
        <taxon>Brevundimonas</taxon>
    </lineage>
</organism>
<keyword evidence="2" id="KW-1185">Reference proteome</keyword>
<sequence length="74" mass="8283">MDVFYCLIHTPEAITPELCVLSGATEIEAVRGVNEVARDWPRLERIDLYRGNREIRSFAPSDLVPTSPIRALAA</sequence>
<dbReference type="STRING" id="588932.DA69_12390"/>
<dbReference type="KEGG" id="bne:DA69_12390"/>
<dbReference type="RefSeq" id="WP_025976408.1">
    <property type="nucleotide sequence ID" value="NZ_CP015614.1"/>
</dbReference>
<dbReference type="AlphaFoldDB" id="A0A172Y8V2"/>
<accession>A0A172Y8V2</accession>
<gene>
    <name evidence="1" type="ORF">DA69_12390</name>
</gene>
<name>A0A172Y8V2_9CAUL</name>
<protein>
    <submittedName>
        <fullName evidence="1">Oxidoreductase</fullName>
    </submittedName>
</protein>
<dbReference type="EMBL" id="CP015614">
    <property type="protein sequence ID" value="ANF55465.1"/>
    <property type="molecule type" value="Genomic_DNA"/>
</dbReference>
<dbReference type="Proteomes" id="UP000077603">
    <property type="component" value="Chromosome"/>
</dbReference>